<evidence type="ECO:0000256" key="2">
    <source>
        <dbReference type="ARBA" id="ARBA00023125"/>
    </source>
</evidence>
<keyword evidence="6" id="KW-1185">Reference proteome</keyword>
<protein>
    <submittedName>
        <fullName evidence="5">Transcriptional regulator</fullName>
    </submittedName>
</protein>
<dbReference type="EMBL" id="PDUD01000001">
    <property type="protein sequence ID" value="PHN08645.1"/>
    <property type="molecule type" value="Genomic_DNA"/>
</dbReference>
<dbReference type="Pfam" id="PF00392">
    <property type="entry name" value="GntR"/>
    <property type="match status" value="1"/>
</dbReference>
<evidence type="ECO:0000256" key="3">
    <source>
        <dbReference type="ARBA" id="ARBA00023163"/>
    </source>
</evidence>
<dbReference type="OrthoDB" id="742238at2"/>
<evidence type="ECO:0000313" key="6">
    <source>
        <dbReference type="Proteomes" id="UP000223913"/>
    </source>
</evidence>
<dbReference type="Gene3D" id="3.40.50.2300">
    <property type="match status" value="1"/>
</dbReference>
<dbReference type="PANTHER" id="PTHR38445:SF10">
    <property type="entry name" value="GNTR-FAMILY TRANSCRIPTIONAL REGULATOR"/>
    <property type="match status" value="1"/>
</dbReference>
<proteinExistence type="predicted"/>
<dbReference type="CDD" id="cd07377">
    <property type="entry name" value="WHTH_GntR"/>
    <property type="match status" value="1"/>
</dbReference>
<gene>
    <name evidence="5" type="ORF">CRP01_01665</name>
</gene>
<dbReference type="GO" id="GO:0003677">
    <property type="term" value="F:DNA binding"/>
    <property type="evidence" value="ECO:0007669"/>
    <property type="project" value="UniProtKB-KW"/>
</dbReference>
<sequence>MISTIEIHPNSRIPKYKQLAFNLSRGIKSQSLSTEERLPSINYLSTVLEVSRDTVEKAYRELRKKNLIEAIPGKGYFVKPSANTDKMKVFLLFNKLSAHKKIIYDHFVSTLGKQAEIDFHVYNNDFTIFEQLLSSNFDNYSYYVIIPHFYTHYHSAKDIINRIPKNKLILLDKRIEGIQGNYAGVYQDFEQNIYDALCEANHLLAKYQTIKLLFPSWTYQPREIIKGFQRFCIDYNFKGKLVPEISKEPLARGEAYITMMEDDLVCLVKKIKASGLQVGREIGILSYNENPLKEVLLDGISVISTDFQLIGETAANLILNKQGGQVENPFRLILRNSL</sequence>
<evidence type="ECO:0000256" key="1">
    <source>
        <dbReference type="ARBA" id="ARBA00023015"/>
    </source>
</evidence>
<keyword evidence="2" id="KW-0238">DNA-binding</keyword>
<dbReference type="InterPro" id="IPR000524">
    <property type="entry name" value="Tscrpt_reg_HTH_GntR"/>
</dbReference>
<evidence type="ECO:0000259" key="4">
    <source>
        <dbReference type="PROSITE" id="PS50949"/>
    </source>
</evidence>
<dbReference type="AlphaFoldDB" id="A0A2D0NJG2"/>
<dbReference type="InterPro" id="IPR028082">
    <property type="entry name" value="Peripla_BP_I"/>
</dbReference>
<dbReference type="PANTHER" id="PTHR38445">
    <property type="entry name" value="HTH-TYPE TRANSCRIPTIONAL REPRESSOR YTRA"/>
    <property type="match status" value="1"/>
</dbReference>
<dbReference type="PROSITE" id="PS50949">
    <property type="entry name" value="HTH_GNTR"/>
    <property type="match status" value="1"/>
</dbReference>
<organism evidence="5 6">
    <name type="scientific">Flavilitoribacter nigricans (strain ATCC 23147 / DSM 23189 / NBRC 102662 / NCIMB 1420 / SS-2)</name>
    <name type="common">Lewinella nigricans</name>
    <dbReference type="NCBI Taxonomy" id="1122177"/>
    <lineage>
        <taxon>Bacteria</taxon>
        <taxon>Pseudomonadati</taxon>
        <taxon>Bacteroidota</taxon>
        <taxon>Saprospiria</taxon>
        <taxon>Saprospirales</taxon>
        <taxon>Lewinellaceae</taxon>
        <taxon>Flavilitoribacter</taxon>
    </lineage>
</organism>
<dbReference type="SUPFAM" id="SSF46785">
    <property type="entry name" value="Winged helix' DNA-binding domain"/>
    <property type="match status" value="1"/>
</dbReference>
<dbReference type="SMART" id="SM00345">
    <property type="entry name" value="HTH_GNTR"/>
    <property type="match status" value="1"/>
</dbReference>
<accession>A0A2D0NJG2</accession>
<dbReference type="Gene3D" id="1.10.10.10">
    <property type="entry name" value="Winged helix-like DNA-binding domain superfamily/Winged helix DNA-binding domain"/>
    <property type="match status" value="1"/>
</dbReference>
<dbReference type="GO" id="GO:0003700">
    <property type="term" value="F:DNA-binding transcription factor activity"/>
    <property type="evidence" value="ECO:0007669"/>
    <property type="project" value="InterPro"/>
</dbReference>
<dbReference type="Proteomes" id="UP000223913">
    <property type="component" value="Unassembled WGS sequence"/>
</dbReference>
<name>A0A2D0NJG2_FLAN2</name>
<dbReference type="RefSeq" id="WP_099148235.1">
    <property type="nucleotide sequence ID" value="NZ_PDUD01000001.1"/>
</dbReference>
<feature type="domain" description="HTH gntR-type" evidence="4">
    <location>
        <begin position="13"/>
        <end position="81"/>
    </location>
</feature>
<comment type="caution">
    <text evidence="5">The sequence shown here is derived from an EMBL/GenBank/DDBJ whole genome shotgun (WGS) entry which is preliminary data.</text>
</comment>
<reference evidence="5 6" key="1">
    <citation type="submission" date="2017-10" db="EMBL/GenBank/DDBJ databases">
        <title>The draft genome sequence of Lewinella nigricans NBRC 102662.</title>
        <authorList>
            <person name="Wang K."/>
        </authorList>
    </citation>
    <scope>NUCLEOTIDE SEQUENCE [LARGE SCALE GENOMIC DNA]</scope>
    <source>
        <strain evidence="5 6">NBRC 102662</strain>
    </source>
</reference>
<dbReference type="SUPFAM" id="SSF53822">
    <property type="entry name" value="Periplasmic binding protein-like I"/>
    <property type="match status" value="1"/>
</dbReference>
<evidence type="ECO:0000313" key="5">
    <source>
        <dbReference type="EMBL" id="PHN08645.1"/>
    </source>
</evidence>
<dbReference type="InterPro" id="IPR036390">
    <property type="entry name" value="WH_DNA-bd_sf"/>
</dbReference>
<keyword evidence="1" id="KW-0805">Transcription regulation</keyword>
<keyword evidence="3" id="KW-0804">Transcription</keyword>
<dbReference type="InterPro" id="IPR036388">
    <property type="entry name" value="WH-like_DNA-bd_sf"/>
</dbReference>